<dbReference type="AlphaFoldDB" id="A0A2H3K212"/>
<dbReference type="OrthoDB" id="2788229at2759"/>
<dbReference type="SUPFAM" id="SSF81383">
    <property type="entry name" value="F-box domain"/>
    <property type="match status" value="1"/>
</dbReference>
<dbReference type="Gene3D" id="3.80.10.10">
    <property type="entry name" value="Ribonuclease Inhibitor"/>
    <property type="match status" value="1"/>
</dbReference>
<protein>
    <recommendedName>
        <fullName evidence="3">F-box domain-containing protein</fullName>
    </recommendedName>
</protein>
<dbReference type="InterPro" id="IPR032675">
    <property type="entry name" value="LRR_dom_sf"/>
</dbReference>
<sequence>MSLVYLPPELHQVILGCLSNDIETLKSCSLTCQAWVRPTRLFLFHNARLVLHADGDRLKELLDISDAARTGIASYIRDVIFSANLYPRWLEDYVQPLLSRLEHIEHLSIYDMDWQTPESRERSSFFLTLSPTITSLTVDWAKFGTPDDCMRLITAYPRLSTLHLNGFDASSLQPLVAASEKATIRIVHLTLRQFRSRPAARYCYKWLLQPPFSMGLRSLQWEGSWVGLHAFHQLLTTSGGQLKALKLSSMIPANYTVPYLRDLNLSCNGQLVSLDIELEGRDDQGRKAKQRWVPTLFSTIQSPCIRSITLRFSEFSNALPVTEWSLAILDWDLVDNELESLARRSPVLSVFHLHLASRRLDGWMDNMTEAIPPRLAKARAAGVKLDLSVEGILYILRDSHRIGESHYEERRGL</sequence>
<organism evidence="1 2">
    <name type="scientific">Wolfiporia cocos (strain MD-104)</name>
    <name type="common">Brown rot fungus</name>
    <dbReference type="NCBI Taxonomy" id="742152"/>
    <lineage>
        <taxon>Eukaryota</taxon>
        <taxon>Fungi</taxon>
        <taxon>Dikarya</taxon>
        <taxon>Basidiomycota</taxon>
        <taxon>Agaricomycotina</taxon>
        <taxon>Agaricomycetes</taxon>
        <taxon>Polyporales</taxon>
        <taxon>Phaeolaceae</taxon>
        <taxon>Wolfiporia</taxon>
    </lineage>
</organism>
<evidence type="ECO:0008006" key="3">
    <source>
        <dbReference type="Google" id="ProtNLM"/>
    </source>
</evidence>
<accession>A0A2H3K212</accession>
<evidence type="ECO:0000313" key="1">
    <source>
        <dbReference type="EMBL" id="PCH42427.1"/>
    </source>
</evidence>
<dbReference type="SUPFAM" id="SSF52047">
    <property type="entry name" value="RNI-like"/>
    <property type="match status" value="1"/>
</dbReference>
<name>A0A2H3K212_WOLCO</name>
<dbReference type="Proteomes" id="UP000218811">
    <property type="component" value="Unassembled WGS sequence"/>
</dbReference>
<dbReference type="EMBL" id="KB468124">
    <property type="protein sequence ID" value="PCH42427.1"/>
    <property type="molecule type" value="Genomic_DNA"/>
</dbReference>
<dbReference type="OMA" id="ANIDHTG"/>
<dbReference type="InterPro" id="IPR036047">
    <property type="entry name" value="F-box-like_dom_sf"/>
</dbReference>
<gene>
    <name evidence="1" type="ORF">WOLCODRAFT_163783</name>
</gene>
<reference evidence="1 2" key="1">
    <citation type="journal article" date="2012" name="Science">
        <title>The Paleozoic origin of enzymatic lignin decomposition reconstructed from 31 fungal genomes.</title>
        <authorList>
            <person name="Floudas D."/>
            <person name="Binder M."/>
            <person name="Riley R."/>
            <person name="Barry K."/>
            <person name="Blanchette R.A."/>
            <person name="Henrissat B."/>
            <person name="Martinez A.T."/>
            <person name="Otillar R."/>
            <person name="Spatafora J.W."/>
            <person name="Yadav J.S."/>
            <person name="Aerts A."/>
            <person name="Benoit I."/>
            <person name="Boyd A."/>
            <person name="Carlson A."/>
            <person name="Copeland A."/>
            <person name="Coutinho P.M."/>
            <person name="de Vries R.P."/>
            <person name="Ferreira P."/>
            <person name="Findley K."/>
            <person name="Foster B."/>
            <person name="Gaskell J."/>
            <person name="Glotzer D."/>
            <person name="Gorecki P."/>
            <person name="Heitman J."/>
            <person name="Hesse C."/>
            <person name="Hori C."/>
            <person name="Igarashi K."/>
            <person name="Jurgens J.A."/>
            <person name="Kallen N."/>
            <person name="Kersten P."/>
            <person name="Kohler A."/>
            <person name="Kuees U."/>
            <person name="Kumar T.K.A."/>
            <person name="Kuo A."/>
            <person name="LaButti K."/>
            <person name="Larrondo L.F."/>
            <person name="Lindquist E."/>
            <person name="Ling A."/>
            <person name="Lombard V."/>
            <person name="Lucas S."/>
            <person name="Lundell T."/>
            <person name="Martin R."/>
            <person name="McLaughlin D.J."/>
            <person name="Morgenstern I."/>
            <person name="Morin E."/>
            <person name="Murat C."/>
            <person name="Nagy L.G."/>
            <person name="Nolan M."/>
            <person name="Ohm R.A."/>
            <person name="Patyshakuliyeva A."/>
            <person name="Rokas A."/>
            <person name="Ruiz-Duenas F.J."/>
            <person name="Sabat G."/>
            <person name="Salamov A."/>
            <person name="Samejima M."/>
            <person name="Schmutz J."/>
            <person name="Slot J.C."/>
            <person name="St John F."/>
            <person name="Stenlid J."/>
            <person name="Sun H."/>
            <person name="Sun S."/>
            <person name="Syed K."/>
            <person name="Tsang A."/>
            <person name="Wiebenga A."/>
            <person name="Young D."/>
            <person name="Pisabarro A."/>
            <person name="Eastwood D.C."/>
            <person name="Martin F."/>
            <person name="Cullen D."/>
            <person name="Grigoriev I.V."/>
            <person name="Hibbett D.S."/>
        </authorList>
    </citation>
    <scope>NUCLEOTIDE SEQUENCE [LARGE SCALE GENOMIC DNA]</scope>
    <source>
        <strain evidence="1 2">MD-104</strain>
    </source>
</reference>
<evidence type="ECO:0000313" key="2">
    <source>
        <dbReference type="Proteomes" id="UP000218811"/>
    </source>
</evidence>
<keyword evidence="2" id="KW-1185">Reference proteome</keyword>
<proteinExistence type="predicted"/>